<reference evidence="2" key="1">
    <citation type="journal article" date="2020" name="Sci. Rep.">
        <title>Chromosome-scale genome assembly for the duckweed Spirodela intermedia, integrating cytogenetic maps, PacBio and Oxford Nanopore libraries.</title>
        <authorList>
            <person name="Hoang P.T.N."/>
            <person name="Fiebig A."/>
            <person name="Novak P."/>
            <person name="Macas J."/>
            <person name="Cao H.X."/>
            <person name="Stepanenko A."/>
            <person name="Chen G."/>
            <person name="Borisjuk N."/>
            <person name="Scholz U."/>
            <person name="Schubert I."/>
        </authorList>
    </citation>
    <scope>NUCLEOTIDE SEQUENCE [LARGE SCALE GENOMIC DNA]</scope>
</reference>
<organism evidence="1 2">
    <name type="scientific">Spirodela intermedia</name>
    <name type="common">Intermediate duckweed</name>
    <dbReference type="NCBI Taxonomy" id="51605"/>
    <lineage>
        <taxon>Eukaryota</taxon>
        <taxon>Viridiplantae</taxon>
        <taxon>Streptophyta</taxon>
        <taxon>Embryophyta</taxon>
        <taxon>Tracheophyta</taxon>
        <taxon>Spermatophyta</taxon>
        <taxon>Magnoliopsida</taxon>
        <taxon>Liliopsida</taxon>
        <taxon>Araceae</taxon>
        <taxon>Lemnoideae</taxon>
        <taxon>Spirodela</taxon>
    </lineage>
</organism>
<proteinExistence type="predicted"/>
<protein>
    <submittedName>
        <fullName evidence="1">Uncharacterized protein</fullName>
    </submittedName>
</protein>
<sequence length="42" mass="4814">MRYQISRQSMTAEARESLTKAQRFLKAAEDKPVHASLHQPTT</sequence>
<name>A0ABN7EA20_SPIIN</name>
<dbReference type="Proteomes" id="UP001189122">
    <property type="component" value="Unassembled WGS sequence"/>
</dbReference>
<keyword evidence="2" id="KW-1185">Reference proteome</keyword>
<dbReference type="EMBL" id="CACRZD030000137">
    <property type="protein sequence ID" value="CAA6674703.1"/>
    <property type="molecule type" value="Genomic_DNA"/>
</dbReference>
<gene>
    <name evidence="1" type="ORF">SI7747_UN021061</name>
</gene>
<evidence type="ECO:0000313" key="2">
    <source>
        <dbReference type="Proteomes" id="UP001189122"/>
    </source>
</evidence>
<comment type="caution">
    <text evidence="1">The sequence shown here is derived from an EMBL/GenBank/DDBJ whole genome shotgun (WGS) entry which is preliminary data.</text>
</comment>
<accession>A0ABN7EA20</accession>
<evidence type="ECO:0000313" key="1">
    <source>
        <dbReference type="EMBL" id="CAA6674703.1"/>
    </source>
</evidence>